<sequence length="276" mass="32524">MSAKNNYPYQDSFEKNLLSKDLSKVTIDEYNKILAELFNYLSEFNKGYQSDHRVENLFNRDIEAYLNMLLTNRQISNSTYNKILSHINVYFNYLFTHNLNSNLPTIELKGLKKASKEDINVKWINELDSILMNNNVHFYARMTMLLTSKGYKSEEFLQKGFYKQLSSIDFNENELKFKSSFDEFIKPIQEKQSSSDIFLKQRLSEQPNITIQGLHKYLKPSEDVLNISLNPSTLFQSYIVFYIQKNPNLNDIELSTHLNLDLSSINYYKQLAYKLI</sequence>
<evidence type="ECO:0000313" key="4">
    <source>
        <dbReference type="EMBL" id="GAA6114670.1"/>
    </source>
</evidence>
<evidence type="ECO:0000259" key="3">
    <source>
        <dbReference type="PROSITE" id="PS51900"/>
    </source>
</evidence>
<dbReference type="InterPro" id="IPR004107">
    <property type="entry name" value="Integrase_SAM-like_N"/>
</dbReference>
<dbReference type="RefSeq" id="WP_353318246.1">
    <property type="nucleotide sequence ID" value="NZ_BAABVV010000037.1"/>
</dbReference>
<gene>
    <name evidence="4" type="ORF">AP20H10_10330</name>
</gene>
<dbReference type="EMBL" id="BAABVV010000037">
    <property type="protein sequence ID" value="GAA6114670.1"/>
    <property type="molecule type" value="Genomic_DNA"/>
</dbReference>
<feature type="domain" description="Core-binding (CB)" evidence="3">
    <location>
        <begin position="4"/>
        <end position="95"/>
    </location>
</feature>
<evidence type="ECO:0000256" key="1">
    <source>
        <dbReference type="ARBA" id="ARBA00023125"/>
    </source>
</evidence>
<reference evidence="4 5" key="1">
    <citation type="submission" date="2024-03" db="EMBL/GenBank/DDBJ databases">
        <title>Inconsistent identification of Apilactobacillus kunkeei-related strains obtained by well-developed overall genome related indices.</title>
        <authorList>
            <person name="Maeno S."/>
            <person name="Endo A."/>
        </authorList>
    </citation>
    <scope>NUCLEOTIDE SEQUENCE [LARGE SCALE GENOMIC DNA]</scope>
    <source>
        <strain evidence="4 5">20H-10</strain>
    </source>
</reference>
<keyword evidence="5" id="KW-1185">Reference proteome</keyword>
<keyword evidence="1 2" id="KW-0238">DNA-binding</keyword>
<dbReference type="InterPro" id="IPR044068">
    <property type="entry name" value="CB"/>
</dbReference>
<dbReference type="InterPro" id="IPR010998">
    <property type="entry name" value="Integrase_recombinase_N"/>
</dbReference>
<accession>A0ABP9ZIQ8</accession>
<dbReference type="SUPFAM" id="SSF56349">
    <property type="entry name" value="DNA breaking-rejoining enzymes"/>
    <property type="match status" value="1"/>
</dbReference>
<proteinExistence type="predicted"/>
<evidence type="ECO:0000313" key="5">
    <source>
        <dbReference type="Proteomes" id="UP001438112"/>
    </source>
</evidence>
<dbReference type="Proteomes" id="UP001438112">
    <property type="component" value="Unassembled WGS sequence"/>
</dbReference>
<protein>
    <submittedName>
        <fullName evidence="4">Site-specific integrase</fullName>
    </submittedName>
</protein>
<name>A0ABP9ZIQ8_9LACO</name>
<organism evidence="4 5">
    <name type="scientific">Apilactobacillus apinorum</name>
    <dbReference type="NCBI Taxonomy" id="1218495"/>
    <lineage>
        <taxon>Bacteria</taxon>
        <taxon>Bacillati</taxon>
        <taxon>Bacillota</taxon>
        <taxon>Bacilli</taxon>
        <taxon>Lactobacillales</taxon>
        <taxon>Lactobacillaceae</taxon>
        <taxon>Apilactobacillus</taxon>
    </lineage>
</organism>
<evidence type="ECO:0000256" key="2">
    <source>
        <dbReference type="PROSITE-ProRule" id="PRU01248"/>
    </source>
</evidence>
<dbReference type="Gene3D" id="1.10.150.130">
    <property type="match status" value="1"/>
</dbReference>
<dbReference type="InterPro" id="IPR011010">
    <property type="entry name" value="DNA_brk_join_enz"/>
</dbReference>
<dbReference type="PROSITE" id="PS51900">
    <property type="entry name" value="CB"/>
    <property type="match status" value="1"/>
</dbReference>
<dbReference type="Pfam" id="PF13495">
    <property type="entry name" value="Phage_int_SAM_4"/>
    <property type="match status" value="1"/>
</dbReference>
<comment type="caution">
    <text evidence="4">The sequence shown here is derived from an EMBL/GenBank/DDBJ whole genome shotgun (WGS) entry which is preliminary data.</text>
</comment>